<dbReference type="EMBL" id="LDAU01000183">
    <property type="protein sequence ID" value="KRX00708.1"/>
    <property type="molecule type" value="Genomic_DNA"/>
</dbReference>
<evidence type="ECO:0000313" key="3">
    <source>
        <dbReference type="Proteomes" id="UP000054937"/>
    </source>
</evidence>
<feature type="region of interest" description="Disordered" evidence="1">
    <location>
        <begin position="81"/>
        <end position="102"/>
    </location>
</feature>
<evidence type="ECO:0000256" key="1">
    <source>
        <dbReference type="SAM" id="MobiDB-lite"/>
    </source>
</evidence>
<gene>
    <name evidence="2" type="ORF">PPERSA_00935</name>
</gene>
<name>A0A0V0QET8_PSEPJ</name>
<reference evidence="2 3" key="1">
    <citation type="journal article" date="2015" name="Sci. Rep.">
        <title>Genome of the facultative scuticociliatosis pathogen Pseudocohnilembus persalinus provides insight into its virulence through horizontal gene transfer.</title>
        <authorList>
            <person name="Xiong J."/>
            <person name="Wang G."/>
            <person name="Cheng J."/>
            <person name="Tian M."/>
            <person name="Pan X."/>
            <person name="Warren A."/>
            <person name="Jiang C."/>
            <person name="Yuan D."/>
            <person name="Miao W."/>
        </authorList>
    </citation>
    <scope>NUCLEOTIDE SEQUENCE [LARGE SCALE GENOMIC DNA]</scope>
    <source>
        <strain evidence="2">36N120E</strain>
    </source>
</reference>
<dbReference type="InParanoid" id="A0A0V0QET8"/>
<evidence type="ECO:0000313" key="2">
    <source>
        <dbReference type="EMBL" id="KRX00708.1"/>
    </source>
</evidence>
<feature type="compositionally biased region" description="Polar residues" evidence="1">
    <location>
        <begin position="82"/>
        <end position="92"/>
    </location>
</feature>
<proteinExistence type="predicted"/>
<keyword evidence="3" id="KW-1185">Reference proteome</keyword>
<protein>
    <submittedName>
        <fullName evidence="2">Uncharacterized protein</fullName>
    </submittedName>
</protein>
<organism evidence="2 3">
    <name type="scientific">Pseudocohnilembus persalinus</name>
    <name type="common">Ciliate</name>
    <dbReference type="NCBI Taxonomy" id="266149"/>
    <lineage>
        <taxon>Eukaryota</taxon>
        <taxon>Sar</taxon>
        <taxon>Alveolata</taxon>
        <taxon>Ciliophora</taxon>
        <taxon>Intramacronucleata</taxon>
        <taxon>Oligohymenophorea</taxon>
        <taxon>Scuticociliatia</taxon>
        <taxon>Philasterida</taxon>
        <taxon>Pseudocohnilembidae</taxon>
        <taxon>Pseudocohnilembus</taxon>
    </lineage>
</organism>
<dbReference type="AlphaFoldDB" id="A0A0V0QET8"/>
<feature type="region of interest" description="Disordered" evidence="1">
    <location>
        <begin position="1"/>
        <end position="38"/>
    </location>
</feature>
<feature type="compositionally biased region" description="Basic and acidic residues" evidence="1">
    <location>
        <begin position="93"/>
        <end position="102"/>
    </location>
</feature>
<sequence length="171" mass="19588">MQSLGIQPQELNIDSDQEDEAKEEKDKNQQNKTQFLSSKMLTSARLGLSPLKRPSRFGGLKSQINLENQLKESVNLLHKQENSNFDQNLDQTPQEKTKPLESPWIKHDLMAGKIQEQPEEDGDDSLMLINSQEQLKEGESEEIISGFKLQKVLIDSEQPINQQQKRQNDFG</sequence>
<accession>A0A0V0QET8</accession>
<dbReference type="Proteomes" id="UP000054937">
    <property type="component" value="Unassembled WGS sequence"/>
</dbReference>
<feature type="compositionally biased region" description="Polar residues" evidence="1">
    <location>
        <begin position="1"/>
        <end position="12"/>
    </location>
</feature>
<comment type="caution">
    <text evidence="2">The sequence shown here is derived from an EMBL/GenBank/DDBJ whole genome shotgun (WGS) entry which is preliminary data.</text>
</comment>